<dbReference type="Gene3D" id="3.55.50.30">
    <property type="match status" value="1"/>
</dbReference>
<reference evidence="8 9" key="1">
    <citation type="submission" date="2022-04" db="EMBL/GenBank/DDBJ databases">
        <title>The arsenic-methylating capacity of Chitinophaga filiformis YT5 during chitin decomposition.</title>
        <authorList>
            <person name="Chen G."/>
            <person name="Liang Y."/>
        </authorList>
    </citation>
    <scope>NUCLEOTIDE SEQUENCE [LARGE SCALE GENOMIC DNA]</scope>
    <source>
        <strain evidence="8 9">YT5</strain>
    </source>
</reference>
<dbReference type="EMBL" id="CP095855">
    <property type="protein sequence ID" value="UPK67399.1"/>
    <property type="molecule type" value="Genomic_DNA"/>
</dbReference>
<name>A0ABY4HUC8_CHIFI</name>
<dbReference type="InterPro" id="IPR012910">
    <property type="entry name" value="Plug_dom"/>
</dbReference>
<dbReference type="InterPro" id="IPR023996">
    <property type="entry name" value="TonB-dep_OMP_SusC/RagA"/>
</dbReference>
<feature type="domain" description="TonB-dependent receptor plug" evidence="7">
    <location>
        <begin position="251"/>
        <end position="356"/>
    </location>
</feature>
<comment type="subcellular location">
    <subcellularLocation>
        <location evidence="4">Cell outer membrane</location>
        <topology evidence="4">Multi-pass membrane protein</topology>
    </subcellularLocation>
</comment>
<dbReference type="PROSITE" id="PS52016">
    <property type="entry name" value="TONB_DEPENDENT_REC_3"/>
    <property type="match status" value="1"/>
</dbReference>
<evidence type="ECO:0000256" key="2">
    <source>
        <dbReference type="ARBA" id="ARBA00023136"/>
    </source>
</evidence>
<dbReference type="Proteomes" id="UP000830198">
    <property type="component" value="Chromosome"/>
</dbReference>
<feature type="domain" description="Secretin/TonB short N-terminal" evidence="6">
    <location>
        <begin position="89"/>
        <end position="138"/>
    </location>
</feature>
<keyword evidence="3 4" id="KW-0998">Cell outer membrane</keyword>
<dbReference type="Pfam" id="PF13715">
    <property type="entry name" value="CarbopepD_reg_2"/>
    <property type="match status" value="1"/>
</dbReference>
<dbReference type="InterPro" id="IPR039426">
    <property type="entry name" value="TonB-dep_rcpt-like"/>
</dbReference>
<sequence length="1109" mass="122753">MHLYHFIRAPRTAAPKASFRHHRQSIADKHGHEKRIRSSGMMRFAPILLLLALMNICVSGVSQNITITAKNEQLKPVLKKIAKQAGVYVVYEEKELVNIAPVSLQVKDVALKQALDLCFKDQPLTYSIIDKTVVIKKKDPARENLSSVSPKQQQQKLLRVLGRVLEAKDPPGPLVGATIKMKDANKGATTDKDGVFELSVPKGSTLVVSMIGYKPQEYIVNDEQPNLIVSLREDLKTLDQIVVTGFGTQKVKNIASSVSVVNMDNVKNKPVAQLSQALQGGGTGIVVSQSTGLVGSDQANIRIRGVGTLLNAAPLVLVDGVPFDMNNLDPNTVESITVLKDAASASMYGARAANGVIIITTKRGVAGVPNIEYNGYYGIQRPQYMPDFVDAATWMEMNNEAMRNSGGNPIYSDSTILMTRNGKDPVKYPNTNWPDLVLRRTIPIQQHSILVSGGNTAARFSLSINQTWQQGHVKNSDYSRTTVRANTTVDLMKNFFIYMDLFASRNVQNQPYATNRLTTDIYRRVYTVPPNIISKYPGKADNPDYTYYGVYGESWNPVAMLEKGGTLSKTRDEALLNIRPQWNILPGLSLKGQASYRVASGLDKADQESYIFFDYYTNRTAGVNYPTVKTATLTARENYLYFGGNLDYNHDFGKHNVNAIAGYTQELRTYDSWKDVALRSLFAKAFYTYDGRYLFEAGLRRDGSSLFGDGKKWGVFPSVAAGWNIDKENFFHVKFIDAWKLRASWGVLGNNNVDPYLYQTTIDAGNGTETVIGNRNLSWEKVKELNVGTDLHFKAGISVTAEWYDKLTTDMIITPQPNYTSATGIGSSNGGAPVNIGSVRNRGQEIKISYHTSLGRDFTFDAGIGYSKNKSKIMRLIGNGQPIISGNTILYEGGALKEYYGYATQGLLQQTDIDNTKVLKLSGQAAGDVHFLNANGDTIINNLDRVPLGNTEPTDVFFFNLGVNFKGLDFQTLFSGESGASLFYAGNLAIPLNIGGESGTPQKSQLDYWTPQHTNASRPRLTPTPGTNANFSDFWRVNGRYLRVRYIQLGYTLPAPLARKLRAKMLRVYFNAQNAFTFSKVKLFDPESAGDQNTVPLLKAYTFGLNLKF</sequence>
<keyword evidence="9" id="KW-1185">Reference proteome</keyword>
<dbReference type="InterPro" id="IPR037066">
    <property type="entry name" value="Plug_dom_sf"/>
</dbReference>
<evidence type="ECO:0000256" key="4">
    <source>
        <dbReference type="PROSITE-ProRule" id="PRU01360"/>
    </source>
</evidence>
<feature type="transmembrane region" description="Helical" evidence="5">
    <location>
        <begin position="44"/>
        <end position="62"/>
    </location>
</feature>
<accession>A0ABY4HUC8</accession>
<dbReference type="NCBIfam" id="TIGR04056">
    <property type="entry name" value="OMP_RagA_SusC"/>
    <property type="match status" value="1"/>
</dbReference>
<keyword evidence="4 5" id="KW-0812">Transmembrane</keyword>
<keyword evidence="2 4" id="KW-0472">Membrane</keyword>
<dbReference type="SUPFAM" id="SSF49464">
    <property type="entry name" value="Carboxypeptidase regulatory domain-like"/>
    <property type="match status" value="1"/>
</dbReference>
<dbReference type="InterPro" id="IPR008969">
    <property type="entry name" value="CarboxyPept-like_regulatory"/>
</dbReference>
<evidence type="ECO:0000256" key="3">
    <source>
        <dbReference type="ARBA" id="ARBA00023237"/>
    </source>
</evidence>
<proteinExistence type="inferred from homology"/>
<evidence type="ECO:0000259" key="6">
    <source>
        <dbReference type="Pfam" id="PF07660"/>
    </source>
</evidence>
<dbReference type="NCBIfam" id="TIGR04057">
    <property type="entry name" value="SusC_RagA_signa"/>
    <property type="match status" value="1"/>
</dbReference>
<keyword evidence="4" id="KW-1134">Transmembrane beta strand</keyword>
<evidence type="ECO:0000256" key="1">
    <source>
        <dbReference type="ARBA" id="ARBA00022448"/>
    </source>
</evidence>
<dbReference type="RefSeq" id="WP_247809752.1">
    <property type="nucleotide sequence ID" value="NZ_CP095855.1"/>
</dbReference>
<keyword evidence="1 4" id="KW-0813">Transport</keyword>
<gene>
    <name evidence="8" type="ORF">MYF79_20875</name>
</gene>
<evidence type="ECO:0000256" key="5">
    <source>
        <dbReference type="SAM" id="Phobius"/>
    </source>
</evidence>
<dbReference type="Gene3D" id="2.60.40.1120">
    <property type="entry name" value="Carboxypeptidase-like, regulatory domain"/>
    <property type="match status" value="1"/>
</dbReference>
<evidence type="ECO:0000259" key="7">
    <source>
        <dbReference type="Pfam" id="PF07715"/>
    </source>
</evidence>
<dbReference type="SUPFAM" id="SSF56935">
    <property type="entry name" value="Porins"/>
    <property type="match status" value="1"/>
</dbReference>
<dbReference type="Pfam" id="PF07715">
    <property type="entry name" value="Plug"/>
    <property type="match status" value="1"/>
</dbReference>
<comment type="similarity">
    <text evidence="4">Belongs to the TonB-dependent receptor family.</text>
</comment>
<dbReference type="Gene3D" id="2.170.130.10">
    <property type="entry name" value="TonB-dependent receptor, plug domain"/>
    <property type="match status" value="1"/>
</dbReference>
<evidence type="ECO:0000313" key="8">
    <source>
        <dbReference type="EMBL" id="UPK67399.1"/>
    </source>
</evidence>
<organism evidence="8 9">
    <name type="scientific">Chitinophaga filiformis</name>
    <name type="common">Myxococcus filiformis</name>
    <name type="synonym">Flexibacter filiformis</name>
    <dbReference type="NCBI Taxonomy" id="104663"/>
    <lineage>
        <taxon>Bacteria</taxon>
        <taxon>Pseudomonadati</taxon>
        <taxon>Bacteroidota</taxon>
        <taxon>Chitinophagia</taxon>
        <taxon>Chitinophagales</taxon>
        <taxon>Chitinophagaceae</taxon>
        <taxon>Chitinophaga</taxon>
    </lineage>
</organism>
<protein>
    <submittedName>
        <fullName evidence="8">TonB-dependent receptor</fullName>
    </submittedName>
</protein>
<evidence type="ECO:0000313" key="9">
    <source>
        <dbReference type="Proteomes" id="UP000830198"/>
    </source>
</evidence>
<dbReference type="Pfam" id="PF07660">
    <property type="entry name" value="STN"/>
    <property type="match status" value="1"/>
</dbReference>
<keyword evidence="8" id="KW-0675">Receptor</keyword>
<keyword evidence="5" id="KW-1133">Transmembrane helix</keyword>
<dbReference type="InterPro" id="IPR011662">
    <property type="entry name" value="Secretin/TonB_short_N"/>
</dbReference>
<dbReference type="InterPro" id="IPR023997">
    <property type="entry name" value="TonB-dep_OMP_SusC/RagA_CS"/>
</dbReference>